<dbReference type="Pfam" id="PF01416">
    <property type="entry name" value="PseudoU_synth_1"/>
    <property type="match status" value="1"/>
</dbReference>
<dbReference type="EMBL" id="JAUFQS010000003">
    <property type="protein sequence ID" value="MDN3686716.1"/>
    <property type="molecule type" value="Genomic_DNA"/>
</dbReference>
<evidence type="ECO:0000256" key="5">
    <source>
        <dbReference type="RuleBase" id="RU003792"/>
    </source>
</evidence>
<reference evidence="8" key="1">
    <citation type="journal article" date="2019" name="Int. J. Syst. Evol. Microbiol.">
        <title>The Global Catalogue of Microorganisms (GCM) 10K type strain sequencing project: providing services to taxonomists for standard genome sequencing and annotation.</title>
        <authorList>
            <consortium name="The Broad Institute Genomics Platform"/>
            <consortium name="The Broad Institute Genome Sequencing Center for Infectious Disease"/>
            <person name="Wu L."/>
            <person name="Ma J."/>
        </authorList>
    </citation>
    <scope>NUCLEOTIDE SEQUENCE [LARGE SCALE GENOMIC DNA]</scope>
    <source>
        <strain evidence="8">CECT 7706</strain>
    </source>
</reference>
<feature type="domain" description="Pseudouridine synthase I TruA alpha/beta" evidence="6">
    <location>
        <begin position="149"/>
        <end position="258"/>
    </location>
</feature>
<dbReference type="InterPro" id="IPR020103">
    <property type="entry name" value="PsdUridine_synth_cat_dom_sf"/>
</dbReference>
<comment type="caution">
    <text evidence="4">Lacks conserved residue(s) required for the propagation of feature annotation.</text>
</comment>
<evidence type="ECO:0000256" key="2">
    <source>
        <dbReference type="ARBA" id="ARBA00022694"/>
    </source>
</evidence>
<dbReference type="HAMAP" id="MF_00171">
    <property type="entry name" value="TruA"/>
    <property type="match status" value="1"/>
</dbReference>
<dbReference type="InterPro" id="IPR020095">
    <property type="entry name" value="PsdUridine_synth_TruA_C"/>
</dbReference>
<organism evidence="7 8">
    <name type="scientific">Cyclobacterium jeungdonense</name>
    <dbReference type="NCBI Taxonomy" id="708087"/>
    <lineage>
        <taxon>Bacteria</taxon>
        <taxon>Pseudomonadati</taxon>
        <taxon>Bacteroidota</taxon>
        <taxon>Cytophagia</taxon>
        <taxon>Cytophagales</taxon>
        <taxon>Cyclobacteriaceae</taxon>
        <taxon>Cyclobacterium</taxon>
    </lineage>
</organism>
<evidence type="ECO:0000259" key="6">
    <source>
        <dbReference type="Pfam" id="PF01416"/>
    </source>
</evidence>
<dbReference type="EC" id="5.4.99.12" evidence="4"/>
<feature type="binding site" evidence="4">
    <location>
        <position position="115"/>
    </location>
    <ligand>
        <name>substrate</name>
    </ligand>
</feature>
<evidence type="ECO:0000256" key="3">
    <source>
        <dbReference type="ARBA" id="ARBA00023235"/>
    </source>
</evidence>
<comment type="caution">
    <text evidence="7">The sequence shown here is derived from an EMBL/GenBank/DDBJ whole genome shotgun (WGS) entry which is preliminary data.</text>
</comment>
<comment type="subunit">
    <text evidence="4">Homodimer.</text>
</comment>
<dbReference type="Proteomes" id="UP001236663">
    <property type="component" value="Unassembled WGS sequence"/>
</dbReference>
<evidence type="ECO:0000256" key="4">
    <source>
        <dbReference type="HAMAP-Rule" id="MF_00171"/>
    </source>
</evidence>
<dbReference type="PANTHER" id="PTHR11142">
    <property type="entry name" value="PSEUDOURIDYLATE SYNTHASE"/>
    <property type="match status" value="1"/>
</dbReference>
<comment type="similarity">
    <text evidence="1 4 5">Belongs to the tRNA pseudouridine synthase TruA family.</text>
</comment>
<dbReference type="Gene3D" id="3.30.70.580">
    <property type="entry name" value="Pseudouridine synthase I, catalytic domain, N-terminal subdomain"/>
    <property type="match status" value="1"/>
</dbReference>
<evidence type="ECO:0000313" key="7">
    <source>
        <dbReference type="EMBL" id="MDN3686716.1"/>
    </source>
</evidence>
<keyword evidence="2 4" id="KW-0819">tRNA processing</keyword>
<dbReference type="InterPro" id="IPR001406">
    <property type="entry name" value="PsdUridine_synth_TruA"/>
</dbReference>
<keyword evidence="8" id="KW-1185">Reference proteome</keyword>
<proteinExistence type="inferred from homology"/>
<dbReference type="PANTHER" id="PTHR11142:SF5">
    <property type="entry name" value="TRNA PSEUDOURIDINE(38_39) SYNTHASE"/>
    <property type="match status" value="1"/>
</dbReference>
<dbReference type="InterPro" id="IPR020094">
    <property type="entry name" value="TruA/RsuA/RluB/E/F_N"/>
</dbReference>
<dbReference type="RefSeq" id="WP_163384864.1">
    <property type="nucleotide sequence ID" value="NZ_JAUFQS010000003.1"/>
</dbReference>
<comment type="catalytic activity">
    <reaction evidence="4 5">
        <text>uridine(38/39/40) in tRNA = pseudouridine(38/39/40) in tRNA</text>
        <dbReference type="Rhea" id="RHEA:22376"/>
        <dbReference type="Rhea" id="RHEA-COMP:10085"/>
        <dbReference type="Rhea" id="RHEA-COMP:10087"/>
        <dbReference type="ChEBI" id="CHEBI:65314"/>
        <dbReference type="ChEBI" id="CHEBI:65315"/>
        <dbReference type="EC" id="5.4.99.12"/>
    </reaction>
</comment>
<keyword evidence="3 4" id="KW-0413">Isomerase</keyword>
<comment type="function">
    <text evidence="4">Formation of pseudouridine at positions 38, 39 and 40 in the anticodon stem and loop of transfer RNAs.</text>
</comment>
<dbReference type="Gene3D" id="3.30.70.660">
    <property type="entry name" value="Pseudouridine synthase I, catalytic domain, C-terminal subdomain"/>
    <property type="match status" value="1"/>
</dbReference>
<sequence>MQSRPYTYLFRIQYLGLRYHGWQVQKGVKTIQGTLQRRFRYLLGHEDFTLLGASRTDSSVSCLQGAFELFLKHPLDTASFLPLANEYLPPDIRLLSCQSVPTSFNIIQDVCSKQYGYYFSYGEKPHPFMTTTLAYAGKNPNFSLMEQGAALYQGHHDFRRFCSQGKNTENFVRKIDYSVLLQAGDDLLWLPTENAWVFRVKGAGFLMHQVRRMAASLFMLGNGELSLETLEKALDSKEKSPLCPKAPSVGLVLESVEFRTESLATS</sequence>
<dbReference type="SUPFAM" id="SSF55120">
    <property type="entry name" value="Pseudouridine synthase"/>
    <property type="match status" value="1"/>
</dbReference>
<accession>A0ABT8C4P0</accession>
<dbReference type="PIRSF" id="PIRSF001430">
    <property type="entry name" value="tRNA_psdUrid_synth"/>
    <property type="match status" value="1"/>
</dbReference>
<gene>
    <name evidence="4" type="primary">truA</name>
    <name evidence="7" type="ORF">QWZ15_02640</name>
</gene>
<evidence type="ECO:0000313" key="8">
    <source>
        <dbReference type="Proteomes" id="UP001236663"/>
    </source>
</evidence>
<dbReference type="InterPro" id="IPR020097">
    <property type="entry name" value="PsdUridine_synth_TruA_a/b_dom"/>
</dbReference>
<feature type="active site" description="Nucleophile" evidence="4">
    <location>
        <position position="57"/>
    </location>
</feature>
<protein>
    <recommendedName>
        <fullName evidence="4">tRNA pseudouridine synthase A</fullName>
        <ecNumber evidence="4">5.4.99.12</ecNumber>
    </recommendedName>
    <alternativeName>
        <fullName evidence="4">tRNA pseudouridine(38-40) synthase</fullName>
    </alternativeName>
    <alternativeName>
        <fullName evidence="4">tRNA pseudouridylate synthase I</fullName>
    </alternativeName>
    <alternativeName>
        <fullName evidence="4">tRNA-uridine isomerase I</fullName>
    </alternativeName>
</protein>
<evidence type="ECO:0000256" key="1">
    <source>
        <dbReference type="ARBA" id="ARBA00009375"/>
    </source>
</evidence>
<name>A0ABT8C4P0_9BACT</name>